<dbReference type="GO" id="GO:0005666">
    <property type="term" value="C:RNA polymerase III complex"/>
    <property type="evidence" value="ECO:0007669"/>
    <property type="project" value="TreeGrafter"/>
</dbReference>
<dbReference type="GO" id="GO:0006384">
    <property type="term" value="P:transcription initiation at RNA polymerase III promoter"/>
    <property type="evidence" value="ECO:0007669"/>
    <property type="project" value="TreeGrafter"/>
</dbReference>
<keyword evidence="18" id="KW-1185">Reference proteome</keyword>
<keyword evidence="7" id="KW-0804">Transcription</keyword>
<evidence type="ECO:0000256" key="1">
    <source>
        <dbReference type="ARBA" id="ARBA00004123"/>
    </source>
</evidence>
<evidence type="ECO:0000256" key="10">
    <source>
        <dbReference type="ARBA" id="ARBA00062626"/>
    </source>
</evidence>
<comment type="caution">
    <text evidence="17">The sequence shown here is derived from an EMBL/GenBank/DDBJ whole genome shotgun (WGS) entry which is preliminary data.</text>
</comment>
<dbReference type="Gene3D" id="3.30.1490.120">
    <property type="entry name" value="RNA polymerase Rpb7-like, N-terminal domain"/>
    <property type="match status" value="1"/>
</dbReference>
<dbReference type="SUPFAM" id="SSF88798">
    <property type="entry name" value="N-terminal, heterodimerisation domain of RBP7 (RpoE)"/>
    <property type="match status" value="1"/>
</dbReference>
<feature type="domain" description="RNA polymerase Rpb7-like N-terminal" evidence="15">
    <location>
        <begin position="26"/>
        <end position="68"/>
    </location>
</feature>
<feature type="domain" description="RNA polymerase III subunit Rpc25" evidence="16">
    <location>
        <begin position="87"/>
        <end position="205"/>
    </location>
</feature>
<keyword evidence="8" id="KW-0539">Nucleus</keyword>
<comment type="subcellular location">
    <subcellularLocation>
        <location evidence="1">Nucleus</location>
    </subcellularLocation>
</comment>
<dbReference type="InterPro" id="IPR012340">
    <property type="entry name" value="NA-bd_OB-fold"/>
</dbReference>
<comment type="similarity">
    <text evidence="2">Belongs to the eukaryotic RPB7/RPC8 RNA polymerase subunit family.</text>
</comment>
<evidence type="ECO:0000259" key="16">
    <source>
        <dbReference type="Pfam" id="PF08292"/>
    </source>
</evidence>
<feature type="compositionally biased region" description="Polar residues" evidence="14">
    <location>
        <begin position="163"/>
        <end position="177"/>
    </location>
</feature>
<reference evidence="17" key="1">
    <citation type="submission" date="2022-03" db="EMBL/GenBank/DDBJ databases">
        <authorList>
            <person name="Martin C."/>
        </authorList>
    </citation>
    <scope>NUCLEOTIDE SEQUENCE</scope>
</reference>
<evidence type="ECO:0000256" key="3">
    <source>
        <dbReference type="ARBA" id="ARBA00022478"/>
    </source>
</evidence>
<evidence type="ECO:0000256" key="5">
    <source>
        <dbReference type="ARBA" id="ARBA00022859"/>
    </source>
</evidence>
<dbReference type="FunFam" id="2.40.50.140:FF:000130">
    <property type="entry name" value="DNA-directed RNA polymerase III subunit RPC8"/>
    <property type="match status" value="1"/>
</dbReference>
<dbReference type="InterPro" id="IPR036898">
    <property type="entry name" value="RNA_pol_Rpb7-like_N_sf"/>
</dbReference>
<proteinExistence type="inferred from homology"/>
<gene>
    <name evidence="17" type="ORF">OFUS_LOCUS18933</name>
</gene>
<feature type="region of interest" description="Disordered" evidence="14">
    <location>
        <begin position="163"/>
        <end position="182"/>
    </location>
</feature>
<evidence type="ECO:0000256" key="12">
    <source>
        <dbReference type="ARBA" id="ARBA00073027"/>
    </source>
</evidence>
<evidence type="ECO:0000313" key="18">
    <source>
        <dbReference type="Proteomes" id="UP000749559"/>
    </source>
</evidence>
<dbReference type="InterPro" id="IPR013238">
    <property type="entry name" value="RNA_pol_III_Rbc25"/>
</dbReference>
<evidence type="ECO:0000256" key="2">
    <source>
        <dbReference type="ARBA" id="ARBA00009307"/>
    </source>
</evidence>
<dbReference type="GO" id="GO:0045087">
    <property type="term" value="P:innate immune response"/>
    <property type="evidence" value="ECO:0007669"/>
    <property type="project" value="UniProtKB-KW"/>
</dbReference>
<dbReference type="GO" id="GO:0051607">
    <property type="term" value="P:defense response to virus"/>
    <property type="evidence" value="ECO:0007669"/>
    <property type="project" value="UniProtKB-KW"/>
</dbReference>
<evidence type="ECO:0000256" key="13">
    <source>
        <dbReference type="ARBA" id="ARBA00078855"/>
    </source>
</evidence>
<evidence type="ECO:0000256" key="6">
    <source>
        <dbReference type="ARBA" id="ARBA00023118"/>
    </source>
</evidence>
<evidence type="ECO:0000259" key="15">
    <source>
        <dbReference type="Pfam" id="PF03876"/>
    </source>
</evidence>
<evidence type="ECO:0000256" key="14">
    <source>
        <dbReference type="SAM" id="MobiDB-lite"/>
    </source>
</evidence>
<comment type="subunit">
    <text evidence="10">Component of the RNA polymerase III complex consisting of 17 subunits: a ten-subunit horseshoe-shaped catalytic core composed of POLR3A/RPC1, POLR3B/RPC2, POLR1C/RPAC1, POLR1D/RPAC2, POLR3K/RPC10, POLR2E/RPABC1, POLR2F/RPABC2, POLR2H/RPABC3, POLR2K/RPABC4 and POLR2L/RPABC5; a mobile stalk composed of two subunits POLR3H/RPC8 and CRCP/RPC9, protruding from the core and functioning primarily in transcription initiation; and additional subunits homologous to general transcription factors of the RNA polymerase II machinery, POLR3C/RPC3-POLR3F/RPC6-POLR3G/RPC7 heterotrimer required for transcription initiation and POLR3D/RPC4-POLR3E/RPC5 heterodimer involved in both transcription initiation and termination. Interacts with CRCP/RPC9. POLR3H/RPC8 and CRCP/RPC9 probably form a Pol III subcomplex.</text>
</comment>
<dbReference type="OrthoDB" id="10256606at2759"/>
<evidence type="ECO:0000256" key="9">
    <source>
        <dbReference type="ARBA" id="ARBA00054245"/>
    </source>
</evidence>
<evidence type="ECO:0000256" key="7">
    <source>
        <dbReference type="ARBA" id="ARBA00023163"/>
    </source>
</evidence>
<dbReference type="AlphaFoldDB" id="A0A8S4PKJ9"/>
<evidence type="ECO:0000256" key="4">
    <source>
        <dbReference type="ARBA" id="ARBA00022588"/>
    </source>
</evidence>
<dbReference type="PANTHER" id="PTHR12709">
    <property type="entry name" value="DNA-DIRECTED RNA POLYMERASE II, III"/>
    <property type="match status" value="1"/>
</dbReference>
<dbReference type="PANTHER" id="PTHR12709:SF1">
    <property type="entry name" value="DNA-DIRECTED RNA POLYMERASE III SUBUNIT RPC8"/>
    <property type="match status" value="1"/>
</dbReference>
<dbReference type="InterPro" id="IPR045113">
    <property type="entry name" value="Rpb7-like"/>
</dbReference>
<protein>
    <recommendedName>
        <fullName evidence="11">DNA-directed RNA polymerase III subunit RPC8</fullName>
    </recommendedName>
    <alternativeName>
        <fullName evidence="13">DNA-directed RNA polymerase III subunit H</fullName>
    </alternativeName>
    <alternativeName>
        <fullName evidence="12">DNA-directed RNA polymerase III subunit rpc8</fullName>
    </alternativeName>
</protein>
<dbReference type="Gene3D" id="2.40.50.140">
    <property type="entry name" value="Nucleic acid-binding proteins"/>
    <property type="match status" value="1"/>
</dbReference>
<organism evidence="17 18">
    <name type="scientific">Owenia fusiformis</name>
    <name type="common">Polychaete worm</name>
    <dbReference type="NCBI Taxonomy" id="6347"/>
    <lineage>
        <taxon>Eukaryota</taxon>
        <taxon>Metazoa</taxon>
        <taxon>Spiralia</taxon>
        <taxon>Lophotrochozoa</taxon>
        <taxon>Annelida</taxon>
        <taxon>Polychaeta</taxon>
        <taxon>Sedentaria</taxon>
        <taxon>Canalipalpata</taxon>
        <taxon>Sabellida</taxon>
        <taxon>Oweniida</taxon>
        <taxon>Oweniidae</taxon>
        <taxon>Owenia</taxon>
    </lineage>
</organism>
<dbReference type="EMBL" id="CAIIXF020000009">
    <property type="protein sequence ID" value="CAH1794185.1"/>
    <property type="molecule type" value="Genomic_DNA"/>
</dbReference>
<comment type="function">
    <text evidence="9">DNA-dependent RNA polymerase catalyzes the transcription of DNA into RNA using the four ribonucleoside triphosphates as substrates. Specific peripheric component of RNA polymerase III (Pol III) which synthesizes small non-coding RNAs including 5S rRNA, snRNAs, tRNAs and miRNAs from at least 500 distinct genomic loci. With CRCP/RPC9 forms a mobile stalk that protrudes from Pol III core and functions primarily in transcription initiation. Pol III plays a key role in sensing and limiting infection by intracellular bacteria and DNA viruses. Acts as nuclear and cytosolic DNA sensor involved in innate immune response. Can sense non-self dsDNA that serves as template for transcription into dsRNA. The non-self RNA polymerase III transcripts, such as Epstein-Barr virus-encoded RNAs (EBERs) induce type I interferon and NF-kappa-B through the RIG-I pathway.</text>
</comment>
<keyword evidence="6" id="KW-0051">Antiviral defense</keyword>
<dbReference type="Proteomes" id="UP000749559">
    <property type="component" value="Unassembled WGS sequence"/>
</dbReference>
<name>A0A8S4PKJ9_OWEFU</name>
<sequence length="208" mass="23807">MFTAFIFTFHVIIKTTHEFSKYKHQLRRSVIETLNKKLANKVVHNVGVCISLWDMTKYEDSYLLPGDGASHTIVHFRYVVFRPFLDEVLLGKIKSCSKEGVYVSLGFFDDILIPADALQHPSKFDDSEQLWAWEYATDDGSHDLYMDIGEQIRFRVVDETFIDTSPSGPDSSSIDVTEQTDETKKNPYTLLGSINEPGLGLLTWWNNT</sequence>
<keyword evidence="3" id="KW-0240">DNA-directed RNA polymerase</keyword>
<dbReference type="FunFam" id="3.30.1490.120:FF:000002">
    <property type="entry name" value="DNA-directed RNA polymerase III subunit RPC8"/>
    <property type="match status" value="1"/>
</dbReference>
<keyword evidence="4" id="KW-0399">Innate immunity</keyword>
<keyword evidence="5" id="KW-0391">Immunity</keyword>
<dbReference type="SUPFAM" id="SSF50249">
    <property type="entry name" value="Nucleic acid-binding proteins"/>
    <property type="match status" value="1"/>
</dbReference>
<dbReference type="InterPro" id="IPR005576">
    <property type="entry name" value="Rpb7-like_N"/>
</dbReference>
<evidence type="ECO:0000256" key="11">
    <source>
        <dbReference type="ARBA" id="ARBA00072526"/>
    </source>
</evidence>
<dbReference type="Pfam" id="PF03876">
    <property type="entry name" value="SHS2_Rpb7-N"/>
    <property type="match status" value="1"/>
</dbReference>
<evidence type="ECO:0000313" key="17">
    <source>
        <dbReference type="EMBL" id="CAH1794185.1"/>
    </source>
</evidence>
<dbReference type="Pfam" id="PF08292">
    <property type="entry name" value="RNA_pol_Rbc25"/>
    <property type="match status" value="1"/>
</dbReference>
<accession>A0A8S4PKJ9</accession>
<evidence type="ECO:0000256" key="8">
    <source>
        <dbReference type="ARBA" id="ARBA00023242"/>
    </source>
</evidence>